<dbReference type="PANTHER" id="PTHR14083:SF0">
    <property type="entry name" value="YIP1D-INTERACTING FACTOR 1, ISOFORM C"/>
    <property type="match status" value="1"/>
</dbReference>
<evidence type="ECO:0000256" key="3">
    <source>
        <dbReference type="ARBA" id="ARBA00022692"/>
    </source>
</evidence>
<dbReference type="GO" id="GO:0005793">
    <property type="term" value="C:endoplasmic reticulum-Golgi intermediate compartment"/>
    <property type="evidence" value="ECO:0007669"/>
    <property type="project" value="UniProtKB-UniRule"/>
</dbReference>
<keyword evidence="5 9" id="KW-0653">Protein transport</keyword>
<keyword evidence="2 9" id="KW-0813">Transport</keyword>
<reference evidence="10 11" key="1">
    <citation type="submission" date="2016-02" db="EMBL/GenBank/DDBJ databases">
        <title>Genome analysis of coral dinoflagellate symbionts highlights evolutionary adaptations to a symbiotic lifestyle.</title>
        <authorList>
            <person name="Aranda M."/>
            <person name="Li Y."/>
            <person name="Liew Y.J."/>
            <person name="Baumgarten S."/>
            <person name="Simakov O."/>
            <person name="Wilson M."/>
            <person name="Piel J."/>
            <person name="Ashoor H."/>
            <person name="Bougouffa S."/>
            <person name="Bajic V.B."/>
            <person name="Ryu T."/>
            <person name="Ravasi T."/>
            <person name="Bayer T."/>
            <person name="Micklem G."/>
            <person name="Kim H."/>
            <person name="Bhak J."/>
            <person name="Lajeunesse T.C."/>
            <person name="Voolstra C.R."/>
        </authorList>
    </citation>
    <scope>NUCLEOTIDE SEQUENCE [LARGE SCALE GENOMIC DNA]</scope>
    <source>
        <strain evidence="10 11">CCMP2467</strain>
    </source>
</reference>
<evidence type="ECO:0000256" key="7">
    <source>
        <dbReference type="ARBA" id="ARBA00023034"/>
    </source>
</evidence>
<dbReference type="PANTHER" id="PTHR14083">
    <property type="entry name" value="YIP1 INTERACTING FACTOR HOMOLOG YIF1 PROTEIN"/>
    <property type="match status" value="1"/>
</dbReference>
<keyword evidence="11" id="KW-1185">Reference proteome</keyword>
<keyword evidence="7 9" id="KW-0333">Golgi apparatus</keyword>
<dbReference type="GO" id="GO:0015031">
    <property type="term" value="P:protein transport"/>
    <property type="evidence" value="ECO:0007669"/>
    <property type="project" value="UniProtKB-KW"/>
</dbReference>
<evidence type="ECO:0000313" key="10">
    <source>
        <dbReference type="EMBL" id="OLQ06416.1"/>
    </source>
</evidence>
<dbReference type="GO" id="GO:0030134">
    <property type="term" value="C:COPII-coated ER to Golgi transport vesicle"/>
    <property type="evidence" value="ECO:0007669"/>
    <property type="project" value="TreeGrafter"/>
</dbReference>
<keyword evidence="8" id="KW-0472">Membrane</keyword>
<sequence>MVEGGVNELMSVSQWIAAATVLSRSEHEDWTVRIIDGLEVDIEEPDLYIPTMGFVTYVVLCGVVRGIQETFAPEVLSATISSALADVILVVEMALMKGALFMAGATDRAIRCVSSRLALRPLYDMPHIPARIVTGWLLLPSWPKVAIANAPEEAAATAVLPTATVYHVLINPQHLLPKVTIAITTAASVLSGNSSAV</sequence>
<evidence type="ECO:0000256" key="9">
    <source>
        <dbReference type="RuleBase" id="RU368073"/>
    </source>
</evidence>
<dbReference type="GO" id="GO:0006888">
    <property type="term" value="P:endoplasmic reticulum to Golgi vesicle-mediated transport"/>
    <property type="evidence" value="ECO:0007669"/>
    <property type="project" value="UniProtKB-UniRule"/>
</dbReference>
<keyword evidence="6" id="KW-1133">Transmembrane helix</keyword>
<proteinExistence type="inferred from homology"/>
<dbReference type="EMBL" id="LSRX01000160">
    <property type="protein sequence ID" value="OLQ06416.1"/>
    <property type="molecule type" value="Genomic_DNA"/>
</dbReference>
<evidence type="ECO:0000256" key="4">
    <source>
        <dbReference type="ARBA" id="ARBA00022824"/>
    </source>
</evidence>
<dbReference type="AlphaFoldDB" id="A0A1Q9EG48"/>
<dbReference type="Pfam" id="PF03878">
    <property type="entry name" value="YIF1"/>
    <property type="match status" value="1"/>
</dbReference>
<comment type="subcellular location">
    <subcellularLocation>
        <location evidence="9">Endoplasmic reticulum membrane</location>
        <topology evidence="9">Multi-pass membrane protein</topology>
    </subcellularLocation>
    <subcellularLocation>
        <location evidence="9">Golgi apparatus membrane</location>
        <topology evidence="9">Multi-pass membrane protein</topology>
    </subcellularLocation>
</comment>
<keyword evidence="3" id="KW-0812">Transmembrane</keyword>
<accession>A0A1Q9EG48</accession>
<evidence type="ECO:0000313" key="11">
    <source>
        <dbReference type="Proteomes" id="UP000186817"/>
    </source>
</evidence>
<keyword evidence="4 9" id="KW-0256">Endoplasmic reticulum</keyword>
<evidence type="ECO:0000256" key="6">
    <source>
        <dbReference type="ARBA" id="ARBA00022989"/>
    </source>
</evidence>
<evidence type="ECO:0000256" key="8">
    <source>
        <dbReference type="ARBA" id="ARBA00023136"/>
    </source>
</evidence>
<evidence type="ECO:0000256" key="2">
    <source>
        <dbReference type="ARBA" id="ARBA00022448"/>
    </source>
</evidence>
<dbReference type="GO" id="GO:0000139">
    <property type="term" value="C:Golgi membrane"/>
    <property type="evidence" value="ECO:0007669"/>
    <property type="project" value="UniProtKB-SubCell"/>
</dbReference>
<dbReference type="GO" id="GO:0005789">
    <property type="term" value="C:endoplasmic reticulum membrane"/>
    <property type="evidence" value="ECO:0007669"/>
    <property type="project" value="UniProtKB-SubCell"/>
</dbReference>
<protein>
    <recommendedName>
        <fullName evidence="9">Protein YIF1</fullName>
    </recommendedName>
</protein>
<organism evidence="10 11">
    <name type="scientific">Symbiodinium microadriaticum</name>
    <name type="common">Dinoflagellate</name>
    <name type="synonym">Zooxanthella microadriatica</name>
    <dbReference type="NCBI Taxonomy" id="2951"/>
    <lineage>
        <taxon>Eukaryota</taxon>
        <taxon>Sar</taxon>
        <taxon>Alveolata</taxon>
        <taxon>Dinophyceae</taxon>
        <taxon>Suessiales</taxon>
        <taxon>Symbiodiniaceae</taxon>
        <taxon>Symbiodinium</taxon>
    </lineage>
</organism>
<dbReference type="Proteomes" id="UP000186817">
    <property type="component" value="Unassembled WGS sequence"/>
</dbReference>
<dbReference type="OrthoDB" id="337750at2759"/>
<comment type="function">
    <text evidence="9">Has a role in transport between endoplasmic reticulum and Golgi.</text>
</comment>
<name>A0A1Q9EG48_SYMMI</name>
<dbReference type="InterPro" id="IPR005578">
    <property type="entry name" value="Yif1_fam"/>
</dbReference>
<evidence type="ECO:0000256" key="5">
    <source>
        <dbReference type="ARBA" id="ARBA00022927"/>
    </source>
</evidence>
<gene>
    <name evidence="10" type="primary">yif1a</name>
    <name evidence="10" type="ORF">AK812_SmicGene10309</name>
</gene>
<evidence type="ECO:0000256" key="1">
    <source>
        <dbReference type="ARBA" id="ARBA00009727"/>
    </source>
</evidence>
<comment type="caution">
    <text evidence="10">The sequence shown here is derived from an EMBL/GenBank/DDBJ whole genome shotgun (WGS) entry which is preliminary data.</text>
</comment>
<comment type="similarity">
    <text evidence="1 9">Belongs to the YIF1 family.</text>
</comment>